<keyword evidence="4" id="KW-0753">Steroid metabolism</keyword>
<dbReference type="PROSITE" id="PS00318">
    <property type="entry name" value="HMG_COA_REDUCTASE_2"/>
    <property type="match status" value="1"/>
</dbReference>
<dbReference type="InterPro" id="IPR009023">
    <property type="entry name" value="HMG_CoA_Rdtase_NAD(P)-bd_sf"/>
</dbReference>
<keyword evidence="3" id="KW-0560">Oxidoreductase</keyword>
<dbReference type="STRING" id="1448321.A0A317VIB5"/>
<dbReference type="PRINTS" id="PR00071">
    <property type="entry name" value="HMGCOARDTASE"/>
</dbReference>
<keyword evidence="4" id="KW-0756">Sterol biosynthesis</keyword>
<dbReference type="GeneID" id="37066118"/>
<keyword evidence="4" id="KW-0444">Lipid biosynthesis</keyword>
<dbReference type="InterPro" id="IPR002202">
    <property type="entry name" value="HMG_CoA_Rdtase"/>
</dbReference>
<evidence type="ECO:0000313" key="5">
    <source>
        <dbReference type="EMBL" id="PWY72951.1"/>
    </source>
</evidence>
<dbReference type="InterPro" id="IPR023074">
    <property type="entry name" value="HMG_CoA_Rdtase_cat_sf"/>
</dbReference>
<dbReference type="VEuPathDB" id="FungiDB:BO70DRAFT_364726"/>
<keyword evidence="4" id="KW-1207">Sterol metabolism</keyword>
<keyword evidence="4" id="KW-0443">Lipid metabolism</keyword>
<evidence type="ECO:0000313" key="6">
    <source>
        <dbReference type="Proteomes" id="UP000247233"/>
    </source>
</evidence>
<keyword evidence="6" id="KW-1185">Reference proteome</keyword>
<evidence type="ECO:0000256" key="2">
    <source>
        <dbReference type="ARBA" id="ARBA00012999"/>
    </source>
</evidence>
<accession>A0A317VIB5</accession>
<comment type="similarity">
    <text evidence="1">Belongs to the HMG-CoA reductase family.</text>
</comment>
<dbReference type="AlphaFoldDB" id="A0A317VIB5"/>
<dbReference type="GO" id="GO:0004420">
    <property type="term" value="F:hydroxymethylglutaryl-CoA reductase (NADPH) activity"/>
    <property type="evidence" value="ECO:0007669"/>
    <property type="project" value="UniProtKB-EC"/>
</dbReference>
<dbReference type="PANTHER" id="PTHR10572">
    <property type="entry name" value="3-HYDROXY-3-METHYLGLUTARYL-COENZYME A REDUCTASE"/>
    <property type="match status" value="1"/>
</dbReference>
<gene>
    <name evidence="5" type="ORF">BO70DRAFT_364726</name>
</gene>
<dbReference type="Gene3D" id="3.30.70.420">
    <property type="entry name" value="Hydroxymethylglutaryl-CoA reductase, class I/II, NAD/NADP-binding domain"/>
    <property type="match status" value="1"/>
</dbReference>
<dbReference type="OrthoDB" id="310654at2759"/>
<dbReference type="SUPFAM" id="SSF56542">
    <property type="entry name" value="Substrate-binding domain of HMG-CoA reductase"/>
    <property type="match status" value="1"/>
</dbReference>
<dbReference type="EMBL" id="MSFL01000025">
    <property type="protein sequence ID" value="PWY72951.1"/>
    <property type="molecule type" value="Genomic_DNA"/>
</dbReference>
<dbReference type="SUPFAM" id="SSF55035">
    <property type="entry name" value="NAD-binding domain of HMG-CoA reductase"/>
    <property type="match status" value="1"/>
</dbReference>
<name>A0A317VIB5_9EURO</name>
<comment type="caution">
    <text evidence="5">The sequence shown here is derived from an EMBL/GenBank/DDBJ whole genome shotgun (WGS) entry which is preliminary data.</text>
</comment>
<dbReference type="Proteomes" id="UP000247233">
    <property type="component" value="Unassembled WGS sequence"/>
</dbReference>
<dbReference type="EC" id="1.1.1.34" evidence="2"/>
<dbReference type="RefSeq" id="XP_025396605.1">
    <property type="nucleotide sequence ID" value="XM_025543881.1"/>
</dbReference>
<dbReference type="GO" id="GO:0016126">
    <property type="term" value="P:sterol biosynthetic process"/>
    <property type="evidence" value="ECO:0007669"/>
    <property type="project" value="UniProtKB-KW"/>
</dbReference>
<evidence type="ECO:0000256" key="1">
    <source>
        <dbReference type="ARBA" id="ARBA00007661"/>
    </source>
</evidence>
<sequence length="294" mass="32027">MTGEEGMSRGPSFQFHNPSDAFRFVRALPDLEVQLAEVAECTSKHLRLKCLTPHVIGCFAHVLFSYTCGDAAGHNMVTIATQRACAWVLTNLADEYNIKNFYIEGQMASEKKASWGNVKVARGVEVTAWTSLSDAVCRRVLGCSSEHLYEIMQMGQEACIRNGQHGNNIDSANVLAAAFIATGQDAASIIDASWSHLTPEYDRESQKVTLSLYFPSMPVGVVGGGTRYATQQEALRILHCDGPGKKRQLAGLIAGFALALETSTAASVVNNTFAQSHERLARRASEDGRPRCRL</sequence>
<dbReference type="Gene3D" id="3.90.770.10">
    <property type="entry name" value="3-hydroxy-3-methylglutaryl-coenzyme A Reductase, Chain A, domain 2"/>
    <property type="match status" value="1"/>
</dbReference>
<dbReference type="GO" id="GO:0015936">
    <property type="term" value="P:coenzyme A metabolic process"/>
    <property type="evidence" value="ECO:0007669"/>
    <property type="project" value="InterPro"/>
</dbReference>
<evidence type="ECO:0000256" key="4">
    <source>
        <dbReference type="ARBA" id="ARBA00023011"/>
    </source>
</evidence>
<dbReference type="InterPro" id="IPR009029">
    <property type="entry name" value="HMG_CoA_Rdtase_sub-bd_dom_sf"/>
</dbReference>
<dbReference type="InterPro" id="IPR023076">
    <property type="entry name" value="HMG_CoA_Rdtase_CS"/>
</dbReference>
<organism evidence="5 6">
    <name type="scientific">Aspergillus heteromorphus CBS 117.55</name>
    <dbReference type="NCBI Taxonomy" id="1448321"/>
    <lineage>
        <taxon>Eukaryota</taxon>
        <taxon>Fungi</taxon>
        <taxon>Dikarya</taxon>
        <taxon>Ascomycota</taxon>
        <taxon>Pezizomycotina</taxon>
        <taxon>Eurotiomycetes</taxon>
        <taxon>Eurotiomycetidae</taxon>
        <taxon>Eurotiales</taxon>
        <taxon>Aspergillaceae</taxon>
        <taxon>Aspergillus</taxon>
        <taxon>Aspergillus subgen. Circumdati</taxon>
    </lineage>
</organism>
<evidence type="ECO:0000256" key="3">
    <source>
        <dbReference type="ARBA" id="ARBA00023002"/>
    </source>
</evidence>
<proteinExistence type="inferred from homology"/>
<protein>
    <recommendedName>
        <fullName evidence="2">hydroxymethylglutaryl-CoA reductase (NADPH)</fullName>
        <ecNumber evidence="2">1.1.1.34</ecNumber>
    </recommendedName>
</protein>
<dbReference type="PROSITE" id="PS50065">
    <property type="entry name" value="HMG_COA_REDUCTASE_4"/>
    <property type="match status" value="1"/>
</dbReference>
<reference evidence="5 6" key="1">
    <citation type="submission" date="2016-12" db="EMBL/GenBank/DDBJ databases">
        <title>The genomes of Aspergillus section Nigri reveals drivers in fungal speciation.</title>
        <authorList>
            <consortium name="DOE Joint Genome Institute"/>
            <person name="Vesth T.C."/>
            <person name="Nybo J."/>
            <person name="Theobald S."/>
            <person name="Brandl J."/>
            <person name="Frisvad J.C."/>
            <person name="Nielsen K.F."/>
            <person name="Lyhne E.K."/>
            <person name="Kogle M.E."/>
            <person name="Kuo A."/>
            <person name="Riley R."/>
            <person name="Clum A."/>
            <person name="Nolan M."/>
            <person name="Lipzen A."/>
            <person name="Salamov A."/>
            <person name="Henrissat B."/>
            <person name="Wiebenga A."/>
            <person name="De Vries R.P."/>
            <person name="Grigoriev I.V."/>
            <person name="Mortensen U.H."/>
            <person name="Andersen M.R."/>
            <person name="Baker S.E."/>
        </authorList>
    </citation>
    <scope>NUCLEOTIDE SEQUENCE [LARGE SCALE GENOMIC DNA]</scope>
    <source>
        <strain evidence="5 6">CBS 117.55</strain>
    </source>
</reference>
<keyword evidence="4" id="KW-0752">Steroid biosynthesis</keyword>
<dbReference type="Pfam" id="PF00368">
    <property type="entry name" value="HMG-CoA_red"/>
    <property type="match status" value="1"/>
</dbReference>
<dbReference type="PANTHER" id="PTHR10572:SF24">
    <property type="entry name" value="3-HYDROXY-3-METHYLGLUTARYL-COENZYME A REDUCTASE"/>
    <property type="match status" value="1"/>
</dbReference>